<dbReference type="AlphaFoldDB" id="A0A9E5MKN7"/>
<feature type="chain" id="PRO_5038914463" evidence="1">
    <location>
        <begin position="29"/>
        <end position="205"/>
    </location>
</feature>
<name>A0A9E5MKN7_9MICO</name>
<keyword evidence="3" id="KW-1185">Reference proteome</keyword>
<protein>
    <submittedName>
        <fullName evidence="2">Uncharacterized protein</fullName>
    </submittedName>
</protein>
<feature type="signal peptide" evidence="1">
    <location>
        <begin position="1"/>
        <end position="28"/>
    </location>
</feature>
<comment type="caution">
    <text evidence="2">The sequence shown here is derived from an EMBL/GenBank/DDBJ whole genome shotgun (WGS) entry which is preliminary data.</text>
</comment>
<dbReference type="Proteomes" id="UP000818266">
    <property type="component" value="Unassembled WGS sequence"/>
</dbReference>
<gene>
    <name evidence="2" type="ORF">FK219_006245</name>
</gene>
<dbReference type="RefSeq" id="WP_152582399.1">
    <property type="nucleotide sequence ID" value="NZ_VIKT02000008.1"/>
</dbReference>
<proteinExistence type="predicted"/>
<dbReference type="EMBL" id="VIKT02000008">
    <property type="protein sequence ID" value="NHF62836.1"/>
    <property type="molecule type" value="Genomic_DNA"/>
</dbReference>
<sequence length="205" mass="21979">MTATRGVFAGLMAVCVGLLAAGATPPSAEEELEQFATANAQSFVVRASVDAPEVMRDDFGATPGYETFIAGGTNHDWAKLVLLMGEFPLTDSNVTVVTRWMRQENYVDAWWTRNNPLNNGWGSGGGGGTGTYVHLVDAAENAAEALHTLPRYGEIVATLQASAPTEEVERAIWFSGWASGMYNNGAHWAYNEVPVVQAPPSAWGR</sequence>
<evidence type="ECO:0000256" key="1">
    <source>
        <dbReference type="SAM" id="SignalP"/>
    </source>
</evidence>
<organism evidence="2 3">
    <name type="scientific">Microcella pacifica</name>
    <dbReference type="NCBI Taxonomy" id="2591847"/>
    <lineage>
        <taxon>Bacteria</taxon>
        <taxon>Bacillati</taxon>
        <taxon>Actinomycetota</taxon>
        <taxon>Actinomycetes</taxon>
        <taxon>Micrococcales</taxon>
        <taxon>Microbacteriaceae</taxon>
        <taxon>Microcella</taxon>
    </lineage>
</organism>
<keyword evidence="1" id="KW-0732">Signal</keyword>
<accession>A0A9E5MKN7</accession>
<reference evidence="2 3" key="1">
    <citation type="submission" date="2020-03" db="EMBL/GenBank/DDBJ databases">
        <title>Chryseoglobus sp. isolated from a deep-sea seamount.</title>
        <authorList>
            <person name="Zhang D.-C."/>
        </authorList>
    </citation>
    <scope>NUCLEOTIDE SEQUENCE [LARGE SCALE GENOMIC DNA]</scope>
    <source>
        <strain evidence="2 3">KN1116</strain>
    </source>
</reference>
<evidence type="ECO:0000313" key="2">
    <source>
        <dbReference type="EMBL" id="NHF62836.1"/>
    </source>
</evidence>
<dbReference type="OrthoDB" id="5116551at2"/>
<evidence type="ECO:0000313" key="3">
    <source>
        <dbReference type="Proteomes" id="UP000818266"/>
    </source>
</evidence>